<dbReference type="PIRSF" id="PIRSF015626">
    <property type="entry name" value="FdhD"/>
    <property type="match status" value="1"/>
</dbReference>
<organism evidence="4 5">
    <name type="scientific">Sutterella megalosphaeroides</name>
    <dbReference type="NCBI Taxonomy" id="2494234"/>
    <lineage>
        <taxon>Bacteria</taxon>
        <taxon>Pseudomonadati</taxon>
        <taxon>Pseudomonadota</taxon>
        <taxon>Betaproteobacteria</taxon>
        <taxon>Burkholderiales</taxon>
        <taxon>Sutterellaceae</taxon>
        <taxon>Sutterella</taxon>
    </lineage>
</organism>
<dbReference type="OrthoDB" id="3197277at2"/>
<keyword evidence="5" id="KW-1185">Reference proteome</keyword>
<keyword evidence="4" id="KW-0808">Transferase</keyword>
<dbReference type="Gene3D" id="3.10.20.10">
    <property type="match status" value="1"/>
</dbReference>
<evidence type="ECO:0000313" key="5">
    <source>
        <dbReference type="Proteomes" id="UP000271003"/>
    </source>
</evidence>
<reference evidence="4 5" key="1">
    <citation type="journal article" date="2018" name="Int. J. Syst. Evol. Microbiol.">
        <title>Mesosutterella multiformis gen. nov., sp. nov., a member of the family Sutterellaceae and Sutterella megalosphaeroides sp. nov., isolated from human faeces.</title>
        <authorList>
            <person name="Sakamoto M."/>
            <person name="Ikeyama N."/>
            <person name="Kunihiro T."/>
            <person name="Iino T."/>
            <person name="Yuki M."/>
            <person name="Ohkuma M."/>
        </authorList>
    </citation>
    <scope>NUCLEOTIDE SEQUENCE [LARGE SCALE GENOMIC DNA]</scope>
    <source>
        <strain evidence="4 5">6FBBBH3</strain>
    </source>
</reference>
<dbReference type="GO" id="GO:0006777">
    <property type="term" value="P:Mo-molybdopterin cofactor biosynthetic process"/>
    <property type="evidence" value="ECO:0007669"/>
    <property type="project" value="UniProtKB-UniRule"/>
</dbReference>
<dbReference type="Proteomes" id="UP000271003">
    <property type="component" value="Chromosome"/>
</dbReference>
<dbReference type="PANTHER" id="PTHR30592:SF1">
    <property type="entry name" value="SULFUR CARRIER PROTEIN FDHD"/>
    <property type="match status" value="1"/>
</dbReference>
<accession>A0A2Z6IA40</accession>
<dbReference type="EMBL" id="AP018786">
    <property type="protein sequence ID" value="BBF22770.1"/>
    <property type="molecule type" value="Genomic_DNA"/>
</dbReference>
<dbReference type="InterPro" id="IPR016193">
    <property type="entry name" value="Cytidine_deaminase-like"/>
</dbReference>
<dbReference type="Gene3D" id="3.40.140.10">
    <property type="entry name" value="Cytidine Deaminase, domain 2"/>
    <property type="match status" value="1"/>
</dbReference>
<dbReference type="GO" id="GO:0005737">
    <property type="term" value="C:cytoplasm"/>
    <property type="evidence" value="ECO:0007669"/>
    <property type="project" value="UniProtKB-SubCell"/>
</dbReference>
<dbReference type="GO" id="GO:0016783">
    <property type="term" value="F:sulfurtransferase activity"/>
    <property type="evidence" value="ECO:0007669"/>
    <property type="project" value="InterPro"/>
</dbReference>
<sequence length="293" mass="31441">MTTPDRTDCPEADRPEGARAVEILRVRDAVEPATDFVVEEAPVALVYNGISHAVMMTTPSMLREFAVGFSLAEGIVASPSEIYEIEVTDACGNGKNVEMRVSSEAFWKLKERRRSMAGRTGCGLCGVESLKDAVRHAPRLPVTQTFDMAHYDAALTYLFEAERLGELTGATHAAVWVTPDGRLAGGAEDVGRHVALDKLLGLRALSGWKDGALVISSRASYEMVEKAAMCGVEILFAVSAPTALAVEVARDAGMTLAAFCRRSRANIYSHPERLTGLEGLDALAGFARHAKSA</sequence>
<evidence type="ECO:0000256" key="3">
    <source>
        <dbReference type="HAMAP-Rule" id="MF_00187"/>
    </source>
</evidence>
<keyword evidence="2 3" id="KW-0501">Molybdenum cofactor biosynthesis</keyword>
<comment type="similarity">
    <text evidence="3">Belongs to the FdhD family.</text>
</comment>
<evidence type="ECO:0000313" key="4">
    <source>
        <dbReference type="EMBL" id="BBF22770.1"/>
    </source>
</evidence>
<name>A0A2Z6IA40_9BURK</name>
<proteinExistence type="inferred from homology"/>
<protein>
    <recommendedName>
        <fullName evidence="3">Sulfur carrier protein FdhD</fullName>
    </recommendedName>
</protein>
<dbReference type="KEGG" id="sutt:SUTMEG_06610"/>
<feature type="active site" description="Cysteine persulfide intermediate" evidence="3">
    <location>
        <position position="122"/>
    </location>
</feature>
<dbReference type="Pfam" id="PF02634">
    <property type="entry name" value="FdhD-NarQ"/>
    <property type="match status" value="1"/>
</dbReference>
<dbReference type="PANTHER" id="PTHR30592">
    <property type="entry name" value="FORMATE DEHYDROGENASE"/>
    <property type="match status" value="1"/>
</dbReference>
<dbReference type="AlphaFoldDB" id="A0A2Z6IA40"/>
<keyword evidence="1 3" id="KW-0963">Cytoplasm</keyword>
<dbReference type="HAMAP" id="MF_00187">
    <property type="entry name" value="FdhD"/>
    <property type="match status" value="1"/>
</dbReference>
<dbReference type="NCBIfam" id="TIGR00129">
    <property type="entry name" value="fdhD_narQ"/>
    <property type="match status" value="1"/>
</dbReference>
<dbReference type="GO" id="GO:0097163">
    <property type="term" value="F:sulfur carrier activity"/>
    <property type="evidence" value="ECO:0007669"/>
    <property type="project" value="UniProtKB-UniRule"/>
</dbReference>
<feature type="binding site" evidence="3">
    <location>
        <begin position="259"/>
        <end position="264"/>
    </location>
    <ligand>
        <name>Mo-bis(molybdopterin guanine dinucleotide)</name>
        <dbReference type="ChEBI" id="CHEBI:60539"/>
    </ligand>
</feature>
<evidence type="ECO:0000256" key="1">
    <source>
        <dbReference type="ARBA" id="ARBA00022490"/>
    </source>
</evidence>
<dbReference type="RefSeq" id="WP_120176447.1">
    <property type="nucleotide sequence ID" value="NZ_AP018786.1"/>
</dbReference>
<dbReference type="SUPFAM" id="SSF53927">
    <property type="entry name" value="Cytidine deaminase-like"/>
    <property type="match status" value="1"/>
</dbReference>
<gene>
    <name evidence="3 4" type="primary">fdhD</name>
    <name evidence="4" type="ORF">SUTMEG_06610</name>
</gene>
<evidence type="ECO:0000256" key="2">
    <source>
        <dbReference type="ARBA" id="ARBA00023150"/>
    </source>
</evidence>
<comment type="function">
    <text evidence="3">Required for formate dehydrogenase (FDH) activity. Acts as a sulfur carrier protein that transfers sulfur from IscS to the molybdenum cofactor prior to its insertion into FDH.</text>
</comment>
<dbReference type="InterPro" id="IPR003786">
    <property type="entry name" value="FdhD"/>
</dbReference>
<comment type="subcellular location">
    <subcellularLocation>
        <location evidence="3">Cytoplasm</location>
    </subcellularLocation>
</comment>